<dbReference type="STRING" id="202952.GCA_000747725_03444"/>
<dbReference type="PATRIC" id="fig|1120926.3.peg.2619"/>
<dbReference type="eggNOG" id="COG3663">
    <property type="taxonomic scope" value="Bacteria"/>
</dbReference>
<evidence type="ECO:0000313" key="2">
    <source>
        <dbReference type="Proteomes" id="UP000013117"/>
    </source>
</evidence>
<dbReference type="Gene3D" id="3.40.470.10">
    <property type="entry name" value="Uracil-DNA glycosylase-like domain"/>
    <property type="match status" value="1"/>
</dbReference>
<comment type="caution">
    <text evidence="1">The sequence shown here is derived from an EMBL/GenBank/DDBJ whole genome shotgun (WGS) entry which is preliminary data.</text>
</comment>
<reference evidence="1 2" key="1">
    <citation type="submission" date="2013-02" db="EMBL/GenBank/DDBJ databases">
        <title>The Genome Sequence of Acinetobacter gerneri CIP 107464.</title>
        <authorList>
            <consortium name="The Broad Institute Genome Sequencing Platform"/>
            <consortium name="The Broad Institute Genome Sequencing Center for Infectious Disease"/>
            <person name="Cerqueira G."/>
            <person name="Feldgarden M."/>
            <person name="Courvalin P."/>
            <person name="Perichon B."/>
            <person name="Grillot-Courvalin C."/>
            <person name="Clermont D."/>
            <person name="Rocha E."/>
            <person name="Yoon E.-J."/>
            <person name="Nemec A."/>
            <person name="Walker B."/>
            <person name="Young S.K."/>
            <person name="Zeng Q."/>
            <person name="Gargeya S."/>
            <person name="Fitzgerald M."/>
            <person name="Haas B."/>
            <person name="Abouelleil A."/>
            <person name="Alvarado L."/>
            <person name="Arachchi H.M."/>
            <person name="Berlin A.M."/>
            <person name="Chapman S.B."/>
            <person name="Dewar J."/>
            <person name="Goldberg J."/>
            <person name="Griggs A."/>
            <person name="Gujja S."/>
            <person name="Hansen M."/>
            <person name="Howarth C."/>
            <person name="Imamovic A."/>
            <person name="Larimer J."/>
            <person name="McCowan C."/>
            <person name="Murphy C."/>
            <person name="Neiman D."/>
            <person name="Pearson M."/>
            <person name="Priest M."/>
            <person name="Roberts A."/>
            <person name="Saif S."/>
            <person name="Shea T."/>
            <person name="Sisk P."/>
            <person name="Sykes S."/>
            <person name="Wortman J."/>
            <person name="Nusbaum C."/>
            <person name="Birren B."/>
        </authorList>
    </citation>
    <scope>NUCLEOTIDE SEQUENCE [LARGE SCALE GENOMIC DNA]</scope>
    <source>
        <strain evidence="1 2">CIP 107464</strain>
    </source>
</reference>
<organism evidence="1 2">
    <name type="scientific">Acinetobacter gerneri DSM 14967 = CIP 107464 = MTCC 9824</name>
    <dbReference type="NCBI Taxonomy" id="1120926"/>
    <lineage>
        <taxon>Bacteria</taxon>
        <taxon>Pseudomonadati</taxon>
        <taxon>Pseudomonadota</taxon>
        <taxon>Gammaproteobacteria</taxon>
        <taxon>Moraxellales</taxon>
        <taxon>Moraxellaceae</taxon>
        <taxon>Acinetobacter</taxon>
    </lineage>
</organism>
<name>N8ZMK1_9GAMM</name>
<protein>
    <recommendedName>
        <fullName evidence="3">Uracil-DNA glycosylase-like domain-containing protein</fullName>
    </recommendedName>
</protein>
<dbReference type="HOGENOM" id="CLU_102538_0_0_6"/>
<evidence type="ECO:0000313" key="1">
    <source>
        <dbReference type="EMBL" id="ENV32983.1"/>
    </source>
</evidence>
<dbReference type="InterPro" id="IPR036895">
    <property type="entry name" value="Uracil-DNA_glycosylase-like_sf"/>
</dbReference>
<evidence type="ECO:0008006" key="3">
    <source>
        <dbReference type="Google" id="ProtNLM"/>
    </source>
</evidence>
<accession>N8ZMK1</accession>
<keyword evidence="2" id="KW-1185">Reference proteome</keyword>
<gene>
    <name evidence="1" type="ORF">F960_02705</name>
</gene>
<dbReference type="CDD" id="cd10032">
    <property type="entry name" value="UDG-F6_HDG"/>
    <property type="match status" value="1"/>
</dbReference>
<dbReference type="AlphaFoldDB" id="N8ZMK1"/>
<dbReference type="EMBL" id="APPN01000071">
    <property type="protein sequence ID" value="ENV32983.1"/>
    <property type="molecule type" value="Genomic_DNA"/>
</dbReference>
<sequence>MSKLNLDWFYSMTDLTIETHPLKPFLPSNAKLLMLGSFPPPQTRWKMDFYYPNFQNDMWRIFGLIFYQNKDHFIDLEHKLFREKEIKDFLNEKGIAIFDTAYKVTRLKANASDKFLKIEVATDLTLLLDQMPLCTNIMTTGDKATDTLMLSMPSDTMKPQIGESSKAYYHHRELRLFRMPSSSRAYPLALEKKAEFYKNFFEEIGLI</sequence>
<proteinExistence type="predicted"/>
<dbReference type="Proteomes" id="UP000013117">
    <property type="component" value="Unassembled WGS sequence"/>
</dbReference>
<dbReference type="SUPFAM" id="SSF52141">
    <property type="entry name" value="Uracil-DNA glycosylase-like"/>
    <property type="match status" value="1"/>
</dbReference>